<evidence type="ECO:0000313" key="1">
    <source>
        <dbReference type="EMBL" id="QOX64209.1"/>
    </source>
</evidence>
<protein>
    <submittedName>
        <fullName evidence="1">Uncharacterized protein</fullName>
    </submittedName>
</protein>
<gene>
    <name evidence="1" type="ORF">FRZ06_13105</name>
</gene>
<evidence type="ECO:0000313" key="2">
    <source>
        <dbReference type="Proteomes" id="UP000594014"/>
    </source>
</evidence>
<reference evidence="1" key="1">
    <citation type="submission" date="2019-08" db="EMBL/GenBank/DDBJ databases">
        <title>Genome sequence of Clostridiales bacterium MT110.</title>
        <authorList>
            <person name="Cao J."/>
        </authorList>
    </citation>
    <scope>NUCLEOTIDE SEQUENCE</scope>
    <source>
        <strain evidence="1">MT110</strain>
    </source>
</reference>
<sequence length="318" mass="35833">MVKKRIVIFLILSLFVFLCSGCTKEVKDKETTISFQGVDYTGLYTGIFENGLPQGNGEFNYNKESQYLNYKGSFAEGNLSAQGILETNLYKFKFADVERIGEYKGDLVDGIPNGYGTFTTQNSQKIEYTYEGEWKDGLFDGQGTTKWDDPEAESQIGTYKQGKYVPEFYEMLSNLSGRPSMPFTLPDISYNFLKQHQDLFAVNTYDAIAPYLDGTIEYKHLQKTPGKYGDKIISVNSKIQQIFENVVDDDWSKYSYTSLLVSDGDYNYYWVYYPGTCEYFEGDRVCVYGLPIGSSGFDNIGGGTTLVQVLAGSALLPI</sequence>
<organism evidence="1 2">
    <name type="scientific">Anoxybacterium hadale</name>
    <dbReference type="NCBI Taxonomy" id="3408580"/>
    <lineage>
        <taxon>Bacteria</taxon>
        <taxon>Bacillati</taxon>
        <taxon>Bacillota</taxon>
        <taxon>Clostridia</taxon>
        <taxon>Peptostreptococcales</taxon>
        <taxon>Anaerovoracaceae</taxon>
        <taxon>Anoxybacterium</taxon>
    </lineage>
</organism>
<dbReference type="Proteomes" id="UP000594014">
    <property type="component" value="Chromosome"/>
</dbReference>
<keyword evidence="2" id="KW-1185">Reference proteome</keyword>
<proteinExistence type="predicted"/>
<dbReference type="EMBL" id="CP042469">
    <property type="protein sequence ID" value="QOX64209.1"/>
    <property type="molecule type" value="Genomic_DNA"/>
</dbReference>
<name>A0ACD1AD61_9FIRM</name>
<accession>A0ACD1AD61</accession>